<evidence type="ECO:0000313" key="2">
    <source>
        <dbReference type="EMBL" id="AXV04859.1"/>
    </source>
</evidence>
<dbReference type="AlphaFoldDB" id="A0A346XRL2"/>
<evidence type="ECO:0000313" key="3">
    <source>
        <dbReference type="Proteomes" id="UP000264006"/>
    </source>
</evidence>
<dbReference type="PRINTS" id="PR00111">
    <property type="entry name" value="ABHYDROLASE"/>
</dbReference>
<dbReference type="InterPro" id="IPR029058">
    <property type="entry name" value="AB_hydrolase_fold"/>
</dbReference>
<dbReference type="SUPFAM" id="SSF53474">
    <property type="entry name" value="alpha/beta-Hydrolases"/>
    <property type="match status" value="1"/>
</dbReference>
<gene>
    <name evidence="2" type="ORF">DVS28_a0151</name>
</gene>
<evidence type="ECO:0000259" key="1">
    <source>
        <dbReference type="Pfam" id="PF00561"/>
    </source>
</evidence>
<feature type="domain" description="AB hydrolase-1" evidence="1">
    <location>
        <begin position="30"/>
        <end position="136"/>
    </location>
</feature>
<dbReference type="RefSeq" id="WP_164709744.1">
    <property type="nucleotide sequence ID" value="NZ_CP031165.1"/>
</dbReference>
<accession>A0A346XRL2</accession>
<dbReference type="Proteomes" id="UP000264006">
    <property type="component" value="Chromosome"/>
</dbReference>
<dbReference type="InterPro" id="IPR000073">
    <property type="entry name" value="AB_hydrolase_1"/>
</dbReference>
<dbReference type="InterPro" id="IPR050266">
    <property type="entry name" value="AB_hydrolase_sf"/>
</dbReference>
<proteinExistence type="predicted"/>
<keyword evidence="2" id="KW-0378">Hydrolase</keyword>
<dbReference type="GO" id="GO:0016787">
    <property type="term" value="F:hydrolase activity"/>
    <property type="evidence" value="ECO:0007669"/>
    <property type="project" value="UniProtKB-KW"/>
</dbReference>
<dbReference type="Gene3D" id="3.40.50.1820">
    <property type="entry name" value="alpha/beta hydrolase"/>
    <property type="match status" value="1"/>
</dbReference>
<name>A0A346XRL2_9ACTN</name>
<keyword evidence="3" id="KW-1185">Reference proteome</keyword>
<protein>
    <submittedName>
        <fullName evidence="2">Hydrolase, alpha/beta fold family</fullName>
    </submittedName>
</protein>
<dbReference type="Pfam" id="PF00561">
    <property type="entry name" value="Abhydrolase_1"/>
    <property type="match status" value="1"/>
</dbReference>
<organism evidence="2 3">
    <name type="scientific">Euzebya pacifica</name>
    <dbReference type="NCBI Taxonomy" id="1608957"/>
    <lineage>
        <taxon>Bacteria</taxon>
        <taxon>Bacillati</taxon>
        <taxon>Actinomycetota</taxon>
        <taxon>Nitriliruptoria</taxon>
        <taxon>Euzebyales</taxon>
    </lineage>
</organism>
<dbReference type="KEGG" id="euz:DVS28_a0151"/>
<dbReference type="InterPro" id="IPR000639">
    <property type="entry name" value="Epox_hydrolase-like"/>
</dbReference>
<dbReference type="PRINTS" id="PR00412">
    <property type="entry name" value="EPOXHYDRLASE"/>
</dbReference>
<dbReference type="PANTHER" id="PTHR43798">
    <property type="entry name" value="MONOACYLGLYCEROL LIPASE"/>
    <property type="match status" value="1"/>
</dbReference>
<dbReference type="PANTHER" id="PTHR43798:SF33">
    <property type="entry name" value="HYDROLASE, PUTATIVE (AFU_ORTHOLOGUE AFUA_2G14860)-RELATED"/>
    <property type="match status" value="1"/>
</dbReference>
<dbReference type="EMBL" id="CP031165">
    <property type="protein sequence ID" value="AXV04859.1"/>
    <property type="molecule type" value="Genomic_DNA"/>
</dbReference>
<reference evidence="2 3" key="1">
    <citation type="submission" date="2018-09" db="EMBL/GenBank/DDBJ databases">
        <title>Complete genome sequence of Euzebya sp. DY32-46 isolated from seawater of Pacific Ocean.</title>
        <authorList>
            <person name="Xu L."/>
            <person name="Wu Y.-H."/>
            <person name="Xu X.-W."/>
        </authorList>
    </citation>
    <scope>NUCLEOTIDE SEQUENCE [LARGE SCALE GENOMIC DNA]</scope>
    <source>
        <strain evidence="2 3">DY32-46</strain>
    </source>
</reference>
<dbReference type="GO" id="GO:0016020">
    <property type="term" value="C:membrane"/>
    <property type="evidence" value="ECO:0007669"/>
    <property type="project" value="TreeGrafter"/>
</dbReference>
<sequence>MTHDLGVALAVDVPGGPLACRSWGAEDGALVVAVHGITANAVSWALIGQALRGRGIRLVAPDLRGRGDSADLGDASIGRHAEDVWAIADALGHERATLLGHSMGGFVVAVAATRHPERTHAVVLVDGGPPLTDEPVAEDRVEEVLAAVVGPALARLDRSFVDAAAYRALWANHPGVSAGTPDWLLDAYAAHDAAPTGTGTEVRCRVVREQVVADAHDTLVDTEVLEAVRRLAVPTWMLVAERGFTDGPDPLYPDTAVQQIRDDSALRDIVRVPGTNHYTITTSPVGAAAVADAVEQAVQGVG</sequence>